<proteinExistence type="predicted"/>
<reference evidence="1" key="1">
    <citation type="submission" date="2013-07" db="EMBL/GenBank/DDBJ databases">
        <title>The genome of an arbuscular mycorrhizal fungus provides insights into the evolution of the oldest plant symbiosis.</title>
        <authorList>
            <consortium name="DOE Joint Genome Institute"/>
            <person name="Tisserant E."/>
            <person name="Malbreil M."/>
            <person name="Kuo A."/>
            <person name="Kohler A."/>
            <person name="Symeonidi A."/>
            <person name="Balestrini R."/>
            <person name="Charron P."/>
            <person name="Duensing N."/>
            <person name="Frei-dit-Frey N."/>
            <person name="Gianinazzi-Pearson V."/>
            <person name="Gilbert B."/>
            <person name="Handa Y."/>
            <person name="Hijri M."/>
            <person name="Kaul R."/>
            <person name="Kawaguchi M."/>
            <person name="Krajinski F."/>
            <person name="Lammers P."/>
            <person name="Lapierre D."/>
            <person name="Masclaux F.G."/>
            <person name="Murat C."/>
            <person name="Morin E."/>
            <person name="Ndikumana S."/>
            <person name="Pagni M."/>
            <person name="Petitpierre D."/>
            <person name="Requena N."/>
            <person name="Rosikiewicz P."/>
            <person name="Riley R."/>
            <person name="Saito K."/>
            <person name="San Clemente H."/>
            <person name="Shapiro H."/>
            <person name="van Tuinen D."/>
            <person name="Becard G."/>
            <person name="Bonfante P."/>
            <person name="Paszkowski U."/>
            <person name="Shachar-Hill Y."/>
            <person name="Young J.P."/>
            <person name="Sanders I.R."/>
            <person name="Henrissat B."/>
            <person name="Rensing S.A."/>
            <person name="Grigoriev I.V."/>
            <person name="Corradi N."/>
            <person name="Roux C."/>
            <person name="Martin F."/>
        </authorList>
    </citation>
    <scope>NUCLEOTIDE SEQUENCE</scope>
    <source>
        <strain evidence="1">DAOM 197198</strain>
    </source>
</reference>
<accession>U9TTC4</accession>
<evidence type="ECO:0000313" key="1">
    <source>
        <dbReference type="EMBL" id="ESA11365.1"/>
    </source>
</evidence>
<organism evidence="1">
    <name type="scientific">Rhizophagus irregularis (strain DAOM 181602 / DAOM 197198 / MUCL 43194)</name>
    <name type="common">Arbuscular mycorrhizal fungus</name>
    <name type="synonym">Glomus intraradices</name>
    <dbReference type="NCBI Taxonomy" id="747089"/>
    <lineage>
        <taxon>Eukaryota</taxon>
        <taxon>Fungi</taxon>
        <taxon>Fungi incertae sedis</taxon>
        <taxon>Mucoromycota</taxon>
        <taxon>Glomeromycotina</taxon>
        <taxon>Glomeromycetes</taxon>
        <taxon>Glomerales</taxon>
        <taxon>Glomeraceae</taxon>
        <taxon>Rhizophagus</taxon>
    </lineage>
</organism>
<dbReference type="AlphaFoldDB" id="U9TTC4"/>
<gene>
    <name evidence="1" type="ORF">GLOINDRAFT_96859</name>
</gene>
<name>U9TTC4_RHIID</name>
<sequence>MALLYLQDRKLDVSVKKFANKNPENIQATFYYLVERHIPAGVQYKHLDKRLGLVLYNYANQFTEDICDMVNISYGSQLKSFVISIESFNTFRHEGHNIAQRILIHLSMWSNLYGSKKETCPLLLSKFDITNLEDKVDEDRNIDEGKNVDEEIIIMKSVANYEN</sequence>
<protein>
    <submittedName>
        <fullName evidence="1">Uncharacterized protein</fullName>
    </submittedName>
</protein>
<dbReference type="EMBL" id="KI286083">
    <property type="protein sequence ID" value="ESA11365.1"/>
    <property type="molecule type" value="Genomic_DNA"/>
</dbReference>
<dbReference type="HOGENOM" id="CLU_1627949_0_0_1"/>